<dbReference type="RefSeq" id="WP_110516305.1">
    <property type="nucleotide sequence ID" value="NZ_PDOF01000001.1"/>
</dbReference>
<comment type="caution">
    <text evidence="1">The sequence shown here is derived from an EMBL/GenBank/DDBJ whole genome shotgun (WGS) entry which is preliminary data.</text>
</comment>
<protein>
    <recommendedName>
        <fullName evidence="3">Pilus assembly protein PilM</fullName>
    </recommendedName>
</protein>
<reference evidence="1 2" key="1">
    <citation type="submission" date="2017-10" db="EMBL/GenBank/DDBJ databases">
        <title>Bacillus sp. nov., a halophilic bacterium isolated from a Yangshapao Lake.</title>
        <authorList>
            <person name="Wang H."/>
        </authorList>
    </citation>
    <scope>NUCLEOTIDE SEQUENCE [LARGE SCALE GENOMIC DNA]</scope>
    <source>
        <strain evidence="1 2">YSP-3</strain>
    </source>
</reference>
<organism evidence="1 2">
    <name type="scientific">Alteribacter lacisalsi</name>
    <dbReference type="NCBI Taxonomy" id="2045244"/>
    <lineage>
        <taxon>Bacteria</taxon>
        <taxon>Bacillati</taxon>
        <taxon>Bacillota</taxon>
        <taxon>Bacilli</taxon>
        <taxon>Bacillales</taxon>
        <taxon>Bacillaceae</taxon>
        <taxon>Alteribacter</taxon>
    </lineage>
</organism>
<dbReference type="Gene3D" id="3.30.420.40">
    <property type="match status" value="2"/>
</dbReference>
<dbReference type="AlphaFoldDB" id="A0A2W0HJU3"/>
<dbReference type="Gene3D" id="3.30.1490.300">
    <property type="match status" value="1"/>
</dbReference>
<sequence length="328" mass="38068">MGIGRRQVMTAITIKDHAIRYVRGRNTSMEDVADFGERYLPKGVIENGRILEWDTLVTILEECVEEWQLKKQKVVFTIPDSLVVVREHSVPLEVKDEETTGHLYMELGKELHLPFEEPAFDWEEVSADDRQRHLLIVAAPEEAVAEYAKLLETVKLKPVAADVSPLAFYRFYHDARYQEPNEHLLVMQCYPSHVLLTVFNGETPVVTRHLNWATEGHQWDVEPVDGELTYEWKGSEAEVMQAWEDILFDVRKLRNYYGSSYHQGEKDLTKVSIDGDHPFLSYFEEDCRSKFDIPVQRYDSAKLRVSNSDISIPERFHETVGLLLKKEV</sequence>
<dbReference type="Pfam" id="PF11104">
    <property type="entry name" value="PilM_2"/>
    <property type="match status" value="1"/>
</dbReference>
<accession>A0A2W0HJU3</accession>
<dbReference type="OrthoDB" id="2690797at2"/>
<evidence type="ECO:0000313" key="2">
    <source>
        <dbReference type="Proteomes" id="UP000248066"/>
    </source>
</evidence>
<dbReference type="InterPro" id="IPR050696">
    <property type="entry name" value="FtsA/MreB"/>
</dbReference>
<evidence type="ECO:0000313" key="1">
    <source>
        <dbReference type="EMBL" id="PYZ97332.1"/>
    </source>
</evidence>
<dbReference type="EMBL" id="PDOF01000001">
    <property type="protein sequence ID" value="PYZ97332.1"/>
    <property type="molecule type" value="Genomic_DNA"/>
</dbReference>
<keyword evidence="2" id="KW-1185">Reference proteome</keyword>
<dbReference type="InterPro" id="IPR005883">
    <property type="entry name" value="PilM"/>
</dbReference>
<gene>
    <name evidence="1" type="ORF">CR205_01640</name>
</gene>
<name>A0A2W0HJU3_9BACI</name>
<evidence type="ECO:0008006" key="3">
    <source>
        <dbReference type="Google" id="ProtNLM"/>
    </source>
</evidence>
<proteinExistence type="predicted"/>
<dbReference type="PANTHER" id="PTHR32432:SF3">
    <property type="entry name" value="ETHANOLAMINE UTILIZATION PROTEIN EUTJ"/>
    <property type="match status" value="1"/>
</dbReference>
<dbReference type="PANTHER" id="PTHR32432">
    <property type="entry name" value="CELL DIVISION PROTEIN FTSA-RELATED"/>
    <property type="match status" value="1"/>
</dbReference>
<dbReference type="Proteomes" id="UP000248066">
    <property type="component" value="Unassembled WGS sequence"/>
</dbReference>